<evidence type="ECO:0000259" key="8">
    <source>
        <dbReference type="Pfam" id="PF02771"/>
    </source>
</evidence>
<feature type="domain" description="Acyl-CoA oxidase/dehydrogenase middle" evidence="7">
    <location>
        <begin position="121"/>
        <end position="211"/>
    </location>
</feature>
<dbReference type="InterPro" id="IPR046373">
    <property type="entry name" value="Acyl-CoA_Oxase/DH_mid-dom_sf"/>
</dbReference>
<accession>A0A402BD86</accession>
<evidence type="ECO:0000256" key="4">
    <source>
        <dbReference type="ARBA" id="ARBA00022827"/>
    </source>
</evidence>
<sequence length="383" mass="42070">MKIALTDQQHQDQTAFRAFVQQEVIPIADQYDREAYTPRELIKKVAQAGYLGAITPGEYGGMGLDTTTLGLLCEEVGRGCSSLRSLLTVHNMVAFAILRWGTREQKSRYLPQLACGNLIGAFGLSEPNVGSDAKSIETQALPVDKGYVLQGQKKWTTYGQIADLFLIFAQCKGNITAFLVDRDTTGFSSQPLHGIFGTRASMLAELHLQDCFVPKAQVLGGIGFGLASVATSALDIGRYTVAWGCVGIIQSCLDASLHYTNERKQSGVYLKDHQLIQQMITQMITDVKAARLLCLQAGYLKDSGDPRTVMETWIAKYFASTAATRAANNTLQIHGANGFSEPYYAIQRYLRDAKVMEVIEGSTQIQEITIAKSGYQQLMFPLH</sequence>
<dbReference type="Pfam" id="PF02771">
    <property type="entry name" value="Acyl-CoA_dh_N"/>
    <property type="match status" value="1"/>
</dbReference>
<dbReference type="PANTHER" id="PTHR43884:SF12">
    <property type="entry name" value="ISOVALERYL-COA DEHYDROGENASE, MITOCHONDRIAL-RELATED"/>
    <property type="match status" value="1"/>
</dbReference>
<dbReference type="Gene3D" id="1.20.140.10">
    <property type="entry name" value="Butyryl-CoA Dehydrogenase, subunit A, domain 3"/>
    <property type="match status" value="1"/>
</dbReference>
<feature type="domain" description="Acyl-CoA dehydrogenase/oxidase C-terminal" evidence="6">
    <location>
        <begin position="228"/>
        <end position="373"/>
    </location>
</feature>
<evidence type="ECO:0000256" key="5">
    <source>
        <dbReference type="RuleBase" id="RU362125"/>
    </source>
</evidence>
<dbReference type="GO" id="GO:0003995">
    <property type="term" value="F:acyl-CoA dehydrogenase activity"/>
    <property type="evidence" value="ECO:0007669"/>
    <property type="project" value="TreeGrafter"/>
</dbReference>
<keyword evidence="10" id="KW-1185">Reference proteome</keyword>
<dbReference type="Gene3D" id="1.10.540.10">
    <property type="entry name" value="Acyl-CoA dehydrogenase/oxidase, N-terminal domain"/>
    <property type="match status" value="1"/>
</dbReference>
<evidence type="ECO:0000313" key="10">
    <source>
        <dbReference type="Proteomes" id="UP000287171"/>
    </source>
</evidence>
<dbReference type="SUPFAM" id="SSF47203">
    <property type="entry name" value="Acyl-CoA dehydrogenase C-terminal domain-like"/>
    <property type="match status" value="1"/>
</dbReference>
<dbReference type="InterPro" id="IPR006091">
    <property type="entry name" value="Acyl-CoA_Oxase/DH_mid-dom"/>
</dbReference>
<evidence type="ECO:0000256" key="1">
    <source>
        <dbReference type="ARBA" id="ARBA00001974"/>
    </source>
</evidence>
<dbReference type="EMBL" id="BIFT01000002">
    <property type="protein sequence ID" value="GCE29309.1"/>
    <property type="molecule type" value="Genomic_DNA"/>
</dbReference>
<dbReference type="Gene3D" id="2.40.110.10">
    <property type="entry name" value="Butyryl-CoA Dehydrogenase, subunit A, domain 2"/>
    <property type="match status" value="1"/>
</dbReference>
<dbReference type="SUPFAM" id="SSF56645">
    <property type="entry name" value="Acyl-CoA dehydrogenase NM domain-like"/>
    <property type="match status" value="1"/>
</dbReference>
<dbReference type="Proteomes" id="UP000287171">
    <property type="component" value="Unassembled WGS sequence"/>
</dbReference>
<dbReference type="AlphaFoldDB" id="A0A402BD86"/>
<keyword evidence="4 5" id="KW-0274">FAD</keyword>
<evidence type="ECO:0000259" key="7">
    <source>
        <dbReference type="Pfam" id="PF02770"/>
    </source>
</evidence>
<evidence type="ECO:0000256" key="3">
    <source>
        <dbReference type="ARBA" id="ARBA00022630"/>
    </source>
</evidence>
<protein>
    <submittedName>
        <fullName evidence="9">Acyl-CoA dehydrogenase</fullName>
    </submittedName>
</protein>
<dbReference type="RefSeq" id="WP_126629600.1">
    <property type="nucleotide sequence ID" value="NZ_BIFT01000002.1"/>
</dbReference>
<reference evidence="10" key="1">
    <citation type="submission" date="2018-12" db="EMBL/GenBank/DDBJ databases">
        <title>Tengunoibacter tsumagoiensis gen. nov., sp. nov., Dictyobacter kobayashii sp. nov., D. alpinus sp. nov., and D. joshuensis sp. nov. and description of Dictyobacteraceae fam. nov. within the order Ktedonobacterales isolated from Tengu-no-mugimeshi.</title>
        <authorList>
            <person name="Wang C.M."/>
            <person name="Zheng Y."/>
            <person name="Sakai Y."/>
            <person name="Toyoda A."/>
            <person name="Minakuchi Y."/>
            <person name="Abe K."/>
            <person name="Yokota A."/>
            <person name="Yabe S."/>
        </authorList>
    </citation>
    <scope>NUCLEOTIDE SEQUENCE [LARGE SCALE GENOMIC DNA]</scope>
    <source>
        <strain evidence="10">Uno16</strain>
    </source>
</reference>
<comment type="cofactor">
    <cofactor evidence="1 5">
        <name>FAD</name>
        <dbReference type="ChEBI" id="CHEBI:57692"/>
    </cofactor>
</comment>
<comment type="similarity">
    <text evidence="2 5">Belongs to the acyl-CoA dehydrogenase family.</text>
</comment>
<proteinExistence type="inferred from homology"/>
<dbReference type="OrthoDB" id="9778581at2"/>
<dbReference type="GO" id="GO:0050660">
    <property type="term" value="F:flavin adenine dinucleotide binding"/>
    <property type="evidence" value="ECO:0007669"/>
    <property type="project" value="InterPro"/>
</dbReference>
<dbReference type="InterPro" id="IPR037069">
    <property type="entry name" value="AcylCoA_DH/ox_N_sf"/>
</dbReference>
<dbReference type="InterPro" id="IPR009075">
    <property type="entry name" value="AcylCo_DH/oxidase_C"/>
</dbReference>
<comment type="caution">
    <text evidence="9">The sequence shown here is derived from an EMBL/GenBank/DDBJ whole genome shotgun (WGS) entry which is preliminary data.</text>
</comment>
<dbReference type="Pfam" id="PF00441">
    <property type="entry name" value="Acyl-CoA_dh_1"/>
    <property type="match status" value="1"/>
</dbReference>
<name>A0A402BD86_9CHLR</name>
<dbReference type="InterPro" id="IPR013786">
    <property type="entry name" value="AcylCoA_DH/ox_N"/>
</dbReference>
<dbReference type="PIRSF" id="PIRSF016578">
    <property type="entry name" value="HsaA"/>
    <property type="match status" value="1"/>
</dbReference>
<dbReference type="InterPro" id="IPR036250">
    <property type="entry name" value="AcylCo_DH-like_C"/>
</dbReference>
<evidence type="ECO:0000259" key="6">
    <source>
        <dbReference type="Pfam" id="PF00441"/>
    </source>
</evidence>
<feature type="domain" description="Acyl-CoA dehydrogenase/oxidase N-terminal" evidence="8">
    <location>
        <begin position="6"/>
        <end position="116"/>
    </location>
</feature>
<evidence type="ECO:0000256" key="2">
    <source>
        <dbReference type="ARBA" id="ARBA00009347"/>
    </source>
</evidence>
<gene>
    <name evidence="9" type="ORF">KDA_47930</name>
</gene>
<evidence type="ECO:0000313" key="9">
    <source>
        <dbReference type="EMBL" id="GCE29309.1"/>
    </source>
</evidence>
<dbReference type="PANTHER" id="PTHR43884">
    <property type="entry name" value="ACYL-COA DEHYDROGENASE"/>
    <property type="match status" value="1"/>
</dbReference>
<organism evidence="9 10">
    <name type="scientific">Dictyobacter alpinus</name>
    <dbReference type="NCBI Taxonomy" id="2014873"/>
    <lineage>
        <taxon>Bacteria</taxon>
        <taxon>Bacillati</taxon>
        <taxon>Chloroflexota</taxon>
        <taxon>Ktedonobacteria</taxon>
        <taxon>Ktedonobacterales</taxon>
        <taxon>Dictyobacteraceae</taxon>
        <taxon>Dictyobacter</taxon>
    </lineage>
</organism>
<keyword evidence="3 5" id="KW-0285">Flavoprotein</keyword>
<dbReference type="InterPro" id="IPR009100">
    <property type="entry name" value="AcylCoA_DH/oxidase_NM_dom_sf"/>
</dbReference>
<keyword evidence="5" id="KW-0560">Oxidoreductase</keyword>
<dbReference type="Pfam" id="PF02770">
    <property type="entry name" value="Acyl-CoA_dh_M"/>
    <property type="match status" value="1"/>
</dbReference>